<dbReference type="GO" id="GO:0030687">
    <property type="term" value="C:preribosome, large subunit precursor"/>
    <property type="evidence" value="ECO:0007669"/>
    <property type="project" value="TreeGrafter"/>
</dbReference>
<name>A0A8S3G6D4_9BILA</name>
<organism evidence="3 4">
    <name type="scientific">Rotaria magnacalcarata</name>
    <dbReference type="NCBI Taxonomy" id="392030"/>
    <lineage>
        <taxon>Eukaryota</taxon>
        <taxon>Metazoa</taxon>
        <taxon>Spiralia</taxon>
        <taxon>Gnathifera</taxon>
        <taxon>Rotifera</taxon>
        <taxon>Eurotatoria</taxon>
        <taxon>Bdelloidea</taxon>
        <taxon>Philodinida</taxon>
        <taxon>Philodinidae</taxon>
        <taxon>Rotaria</taxon>
    </lineage>
</organism>
<reference evidence="3" key="1">
    <citation type="submission" date="2021-02" db="EMBL/GenBank/DDBJ databases">
        <authorList>
            <person name="Nowell W R."/>
        </authorList>
    </citation>
    <scope>NUCLEOTIDE SEQUENCE</scope>
</reference>
<dbReference type="Proteomes" id="UP000681967">
    <property type="component" value="Unassembled WGS sequence"/>
</dbReference>
<comment type="caution">
    <text evidence="3">The sequence shown here is derived from an EMBL/GenBank/DDBJ whole genome shotgun (WGS) entry which is preliminary data.</text>
</comment>
<dbReference type="AlphaFoldDB" id="A0A8S3G6D4"/>
<evidence type="ECO:0000313" key="4">
    <source>
        <dbReference type="Proteomes" id="UP000681967"/>
    </source>
</evidence>
<sequence>KFLENARNHLHVINLSQQSDAVDLLGGYKPFDSVLLLKQIYRDFSNDQTTNENIEQVEKSIQSKRYKEAIKLMIKYTDKDSPLRIQLIKLRESFKLKNKSALIFRFVE</sequence>
<protein>
    <submittedName>
        <fullName evidence="3">Uncharacterized protein</fullName>
    </submittedName>
</protein>
<dbReference type="PANTHER" id="PTHR48103">
    <property type="entry name" value="MIDASIN-RELATED"/>
    <property type="match status" value="1"/>
</dbReference>
<dbReference type="GO" id="GO:0000055">
    <property type="term" value="P:ribosomal large subunit export from nucleus"/>
    <property type="evidence" value="ECO:0007669"/>
    <property type="project" value="TreeGrafter"/>
</dbReference>
<feature type="non-terminal residue" evidence="3">
    <location>
        <position position="108"/>
    </location>
</feature>
<keyword evidence="1" id="KW-0547">Nucleotide-binding</keyword>
<gene>
    <name evidence="3" type="ORF">BYL167_LOCUS72479</name>
</gene>
<dbReference type="PANTHER" id="PTHR48103:SF2">
    <property type="entry name" value="MIDASIN"/>
    <property type="match status" value="1"/>
</dbReference>
<dbReference type="GO" id="GO:0000027">
    <property type="term" value="P:ribosomal large subunit assembly"/>
    <property type="evidence" value="ECO:0007669"/>
    <property type="project" value="TreeGrafter"/>
</dbReference>
<dbReference type="EMBL" id="CAJOBH010258433">
    <property type="protein sequence ID" value="CAF5152050.1"/>
    <property type="molecule type" value="Genomic_DNA"/>
</dbReference>
<dbReference type="GO" id="GO:0005634">
    <property type="term" value="C:nucleus"/>
    <property type="evidence" value="ECO:0007669"/>
    <property type="project" value="TreeGrafter"/>
</dbReference>
<accession>A0A8S3G6D4</accession>
<feature type="non-terminal residue" evidence="3">
    <location>
        <position position="1"/>
    </location>
</feature>
<evidence type="ECO:0000313" key="3">
    <source>
        <dbReference type="EMBL" id="CAF5152050.1"/>
    </source>
</evidence>
<evidence type="ECO:0000256" key="2">
    <source>
        <dbReference type="ARBA" id="ARBA00022840"/>
    </source>
</evidence>
<evidence type="ECO:0000256" key="1">
    <source>
        <dbReference type="ARBA" id="ARBA00022741"/>
    </source>
</evidence>
<proteinExistence type="predicted"/>
<keyword evidence="2" id="KW-0067">ATP-binding</keyword>
<dbReference type="GO" id="GO:0005524">
    <property type="term" value="F:ATP binding"/>
    <property type="evidence" value="ECO:0007669"/>
    <property type="project" value="UniProtKB-KW"/>
</dbReference>